<dbReference type="InterPro" id="IPR009080">
    <property type="entry name" value="tRNAsynth_Ia_anticodon-bd"/>
</dbReference>
<dbReference type="SUPFAM" id="SSF47323">
    <property type="entry name" value="Anticodon-binding domain of a subclass of class I aminoacyl-tRNA synthetases"/>
    <property type="match status" value="1"/>
</dbReference>
<dbReference type="Pfam" id="PF09190">
    <property type="entry name" value="DALR_2"/>
    <property type="match status" value="1"/>
</dbReference>
<evidence type="ECO:0000256" key="8">
    <source>
        <dbReference type="ARBA" id="ARBA00022833"/>
    </source>
</evidence>
<keyword evidence="7 13" id="KW-0547">Nucleotide-binding</keyword>
<keyword evidence="4 13" id="KW-0963">Cytoplasm</keyword>
<comment type="subcellular location">
    <subcellularLocation>
        <location evidence="1 13">Cytoplasm</location>
    </subcellularLocation>
</comment>
<dbReference type="Pfam" id="PF01406">
    <property type="entry name" value="tRNA-synt_1e"/>
    <property type="match status" value="1"/>
</dbReference>
<dbReference type="InterPro" id="IPR014729">
    <property type="entry name" value="Rossmann-like_a/b/a_fold"/>
</dbReference>
<comment type="subunit">
    <text evidence="3 13">Monomer.</text>
</comment>
<dbReference type="InterPro" id="IPR024909">
    <property type="entry name" value="Cys-tRNA/MSH_ligase"/>
</dbReference>
<dbReference type="SMART" id="SM00840">
    <property type="entry name" value="DALR_2"/>
    <property type="match status" value="1"/>
</dbReference>
<dbReference type="GO" id="GO:0005829">
    <property type="term" value="C:cytosol"/>
    <property type="evidence" value="ECO:0007669"/>
    <property type="project" value="TreeGrafter"/>
</dbReference>
<keyword evidence="8 13" id="KW-0862">Zinc</keyword>
<dbReference type="PANTHER" id="PTHR10890:SF3">
    <property type="entry name" value="CYSTEINE--TRNA LIGASE, CYTOPLASMIC"/>
    <property type="match status" value="1"/>
</dbReference>
<accession>A0AAX3BB38</accession>
<dbReference type="GO" id="GO:0005524">
    <property type="term" value="F:ATP binding"/>
    <property type="evidence" value="ECO:0007669"/>
    <property type="project" value="UniProtKB-UniRule"/>
</dbReference>
<dbReference type="Pfam" id="PF23493">
    <property type="entry name" value="CysS_C"/>
    <property type="match status" value="1"/>
</dbReference>
<dbReference type="GO" id="GO:0008270">
    <property type="term" value="F:zinc ion binding"/>
    <property type="evidence" value="ECO:0007669"/>
    <property type="project" value="UniProtKB-UniRule"/>
</dbReference>
<dbReference type="AlphaFoldDB" id="A0AAX3BB38"/>
<feature type="short sequence motif" description="'HIGH' region" evidence="13">
    <location>
        <begin position="31"/>
        <end position="41"/>
    </location>
</feature>
<gene>
    <name evidence="13 15" type="primary">cysS</name>
    <name evidence="15" type="ORF">KDW03_07420</name>
</gene>
<evidence type="ECO:0000256" key="5">
    <source>
        <dbReference type="ARBA" id="ARBA00022598"/>
    </source>
</evidence>
<keyword evidence="11 13" id="KW-0030">Aminoacyl-tRNA synthetase</keyword>
<feature type="binding site" evidence="13">
    <location>
        <position position="243"/>
    </location>
    <ligand>
        <name>Zn(2+)</name>
        <dbReference type="ChEBI" id="CHEBI:29105"/>
    </ligand>
</feature>
<dbReference type="InterPro" id="IPR015803">
    <property type="entry name" value="Cys-tRNA-ligase"/>
</dbReference>
<dbReference type="InterPro" id="IPR056411">
    <property type="entry name" value="CysS_C"/>
</dbReference>
<dbReference type="KEGG" id="taqu:KDW03_07420"/>
<evidence type="ECO:0000256" key="6">
    <source>
        <dbReference type="ARBA" id="ARBA00022723"/>
    </source>
</evidence>
<dbReference type="RefSeq" id="WP_271434444.1">
    <property type="nucleotide sequence ID" value="NZ_CP073355.1"/>
</dbReference>
<reference evidence="15" key="2">
    <citation type="submission" date="2022-06" db="EMBL/GenBank/DDBJ databases">
        <title>Thermospira aquatica gen. nov., sp. nov.</title>
        <authorList>
            <person name="Ben Ali Gam Z."/>
            <person name="Labat M."/>
        </authorList>
    </citation>
    <scope>NUCLEOTIDE SEQUENCE</scope>
    <source>
        <strain evidence="15">F1F22</strain>
    </source>
</reference>
<dbReference type="EC" id="6.1.1.16" evidence="13"/>
<dbReference type="PANTHER" id="PTHR10890">
    <property type="entry name" value="CYSTEINYL-TRNA SYNTHETASE"/>
    <property type="match status" value="1"/>
</dbReference>
<sequence length="466" mass="53767">MPLRFYNSLTREVENFVPLVPDKVRLYTCGPTVYNYPHIGNLRTFLFEDLLKRWLLYRGYEVNHVMNLTDVDDKTIRNSRQQNMSLREYTDIYKKAFFEDIATLKILPATSYPAATEYVSQMIEIIQDLLKKGHAYETEDGVYFKIATFPSYGKLAHLDPTSLKAAASGRLSADEYEKDSVSDFALWKKWTPEDGDVKWPSPFGEGRPGWHIECSAMSLSLLGETIDIHCGGIDNLFPHHENEIAQSECHTGKPFVRYWLHATHLIVDGEKMSKSKGNFYTLRDLLERGLSPRAIRYALITTHYRKPLNFTFDLVKQAESSLKRIDDFLFALRQVQREGEASSLLHEAFLTKKQAFEEAMDNDLNIAEAMGHLFEMIRIFYEHESHATKTNAQEIMDFVLSLEKVLGFIEKTSPDTLTPEEEALFQARIEAKKNKDYAKADALREELLKRGIEVRDTPQGPVWKRL</sequence>
<evidence type="ECO:0000259" key="14">
    <source>
        <dbReference type="SMART" id="SM00840"/>
    </source>
</evidence>
<dbReference type="GO" id="GO:0006423">
    <property type="term" value="P:cysteinyl-tRNA aminoacylation"/>
    <property type="evidence" value="ECO:0007669"/>
    <property type="project" value="UniProtKB-UniRule"/>
</dbReference>
<comment type="cofactor">
    <cofactor evidence="13">
        <name>Zn(2+)</name>
        <dbReference type="ChEBI" id="CHEBI:29105"/>
    </cofactor>
    <text evidence="13">Binds 1 zinc ion per subunit.</text>
</comment>
<evidence type="ECO:0000256" key="13">
    <source>
        <dbReference type="HAMAP-Rule" id="MF_00041"/>
    </source>
</evidence>
<feature type="binding site" evidence="13">
    <location>
        <position position="239"/>
    </location>
    <ligand>
        <name>Zn(2+)</name>
        <dbReference type="ChEBI" id="CHEBI:29105"/>
    </ligand>
</feature>
<evidence type="ECO:0000256" key="11">
    <source>
        <dbReference type="ARBA" id="ARBA00023146"/>
    </source>
</evidence>
<feature type="binding site" evidence="13">
    <location>
        <position position="274"/>
    </location>
    <ligand>
        <name>ATP</name>
        <dbReference type="ChEBI" id="CHEBI:30616"/>
    </ligand>
</feature>
<comment type="catalytic activity">
    <reaction evidence="12 13">
        <text>tRNA(Cys) + L-cysteine + ATP = L-cysteinyl-tRNA(Cys) + AMP + diphosphate</text>
        <dbReference type="Rhea" id="RHEA:17773"/>
        <dbReference type="Rhea" id="RHEA-COMP:9661"/>
        <dbReference type="Rhea" id="RHEA-COMP:9679"/>
        <dbReference type="ChEBI" id="CHEBI:30616"/>
        <dbReference type="ChEBI" id="CHEBI:33019"/>
        <dbReference type="ChEBI" id="CHEBI:35235"/>
        <dbReference type="ChEBI" id="CHEBI:78442"/>
        <dbReference type="ChEBI" id="CHEBI:78517"/>
        <dbReference type="ChEBI" id="CHEBI:456215"/>
        <dbReference type="EC" id="6.1.1.16"/>
    </reaction>
</comment>
<dbReference type="FunFam" id="3.40.50.620:FF:000130">
    <property type="entry name" value="Cysteine--tRNA ligase"/>
    <property type="match status" value="1"/>
</dbReference>
<feature type="binding site" evidence="13">
    <location>
        <position position="29"/>
    </location>
    <ligand>
        <name>Zn(2+)</name>
        <dbReference type="ChEBI" id="CHEBI:29105"/>
    </ligand>
</feature>
<evidence type="ECO:0000256" key="1">
    <source>
        <dbReference type="ARBA" id="ARBA00004496"/>
    </source>
</evidence>
<dbReference type="Gene3D" id="1.20.120.1910">
    <property type="entry name" value="Cysteine-tRNA ligase, C-terminal anti-codon recognition domain"/>
    <property type="match status" value="1"/>
</dbReference>
<feature type="short sequence motif" description="'KMSKS' region" evidence="13">
    <location>
        <begin position="271"/>
        <end position="275"/>
    </location>
</feature>
<protein>
    <recommendedName>
        <fullName evidence="13">Cysteine--tRNA ligase</fullName>
        <ecNumber evidence="13">6.1.1.16</ecNumber>
    </recommendedName>
    <alternativeName>
        <fullName evidence="13">Cysteinyl-tRNA synthetase</fullName>
        <shortName evidence="13">CysRS</shortName>
    </alternativeName>
</protein>
<evidence type="ECO:0000256" key="3">
    <source>
        <dbReference type="ARBA" id="ARBA00011245"/>
    </source>
</evidence>
<dbReference type="Gene3D" id="3.40.50.620">
    <property type="entry name" value="HUPs"/>
    <property type="match status" value="1"/>
</dbReference>
<evidence type="ECO:0000256" key="10">
    <source>
        <dbReference type="ARBA" id="ARBA00022917"/>
    </source>
</evidence>
<evidence type="ECO:0000256" key="2">
    <source>
        <dbReference type="ARBA" id="ARBA00005594"/>
    </source>
</evidence>
<dbReference type="SUPFAM" id="SSF52374">
    <property type="entry name" value="Nucleotidylyl transferase"/>
    <property type="match status" value="1"/>
</dbReference>
<keyword evidence="6 13" id="KW-0479">Metal-binding</keyword>
<proteinExistence type="inferred from homology"/>
<name>A0AAX3BB38_9SPIR</name>
<dbReference type="Proteomes" id="UP001056539">
    <property type="component" value="Chromosome"/>
</dbReference>
<dbReference type="InterPro" id="IPR032678">
    <property type="entry name" value="tRNA-synt_1_cat_dom"/>
</dbReference>
<evidence type="ECO:0000313" key="15">
    <source>
        <dbReference type="EMBL" id="URA09316.1"/>
    </source>
</evidence>
<dbReference type="NCBIfam" id="TIGR00435">
    <property type="entry name" value="cysS"/>
    <property type="match status" value="1"/>
</dbReference>
<dbReference type="HAMAP" id="MF_00041">
    <property type="entry name" value="Cys_tRNA_synth"/>
    <property type="match status" value="1"/>
</dbReference>
<keyword evidence="5 13" id="KW-0436">Ligase</keyword>
<evidence type="ECO:0000313" key="16">
    <source>
        <dbReference type="Proteomes" id="UP001056539"/>
    </source>
</evidence>
<evidence type="ECO:0000256" key="12">
    <source>
        <dbReference type="ARBA" id="ARBA00047398"/>
    </source>
</evidence>
<evidence type="ECO:0000256" key="9">
    <source>
        <dbReference type="ARBA" id="ARBA00022840"/>
    </source>
</evidence>
<keyword evidence="16" id="KW-1185">Reference proteome</keyword>
<dbReference type="PRINTS" id="PR00983">
    <property type="entry name" value="TRNASYNTHCYS"/>
</dbReference>
<dbReference type="GO" id="GO:0004817">
    <property type="term" value="F:cysteine-tRNA ligase activity"/>
    <property type="evidence" value="ECO:0007669"/>
    <property type="project" value="UniProtKB-UniRule"/>
</dbReference>
<evidence type="ECO:0000256" key="4">
    <source>
        <dbReference type="ARBA" id="ARBA00022490"/>
    </source>
</evidence>
<feature type="binding site" evidence="13">
    <location>
        <position position="214"/>
    </location>
    <ligand>
        <name>Zn(2+)</name>
        <dbReference type="ChEBI" id="CHEBI:29105"/>
    </ligand>
</feature>
<keyword evidence="10 13" id="KW-0648">Protein biosynthesis</keyword>
<organism evidence="15 16">
    <name type="scientific">Thermospira aquatica</name>
    <dbReference type="NCBI Taxonomy" id="2828656"/>
    <lineage>
        <taxon>Bacteria</taxon>
        <taxon>Pseudomonadati</taxon>
        <taxon>Spirochaetota</taxon>
        <taxon>Spirochaetia</taxon>
        <taxon>Brevinematales</taxon>
        <taxon>Thermospiraceae</taxon>
        <taxon>Thermospira</taxon>
    </lineage>
</organism>
<feature type="domain" description="Cysteinyl-tRNA synthetase class Ia DALR" evidence="14">
    <location>
        <begin position="355"/>
        <end position="425"/>
    </location>
</feature>
<comment type="similarity">
    <text evidence="2 13">Belongs to the class-I aminoacyl-tRNA synthetase family.</text>
</comment>
<dbReference type="CDD" id="cd00672">
    <property type="entry name" value="CysRS_core"/>
    <property type="match status" value="1"/>
</dbReference>
<keyword evidence="9 13" id="KW-0067">ATP-binding</keyword>
<dbReference type="InterPro" id="IPR015273">
    <property type="entry name" value="Cys-tRNA-synt_Ia_DALR"/>
</dbReference>
<reference evidence="15" key="1">
    <citation type="submission" date="2021-04" db="EMBL/GenBank/DDBJ databases">
        <authorList>
            <person name="Postec A."/>
        </authorList>
    </citation>
    <scope>NUCLEOTIDE SEQUENCE</scope>
    <source>
        <strain evidence="15">F1F22</strain>
    </source>
</reference>
<evidence type="ECO:0000256" key="7">
    <source>
        <dbReference type="ARBA" id="ARBA00022741"/>
    </source>
</evidence>
<dbReference type="EMBL" id="CP073355">
    <property type="protein sequence ID" value="URA09316.1"/>
    <property type="molecule type" value="Genomic_DNA"/>
</dbReference>